<feature type="compositionally biased region" description="Basic and acidic residues" evidence="1">
    <location>
        <begin position="438"/>
        <end position="452"/>
    </location>
</feature>
<evidence type="ECO:0000256" key="1">
    <source>
        <dbReference type="SAM" id="MobiDB-lite"/>
    </source>
</evidence>
<evidence type="ECO:0000313" key="2">
    <source>
        <dbReference type="EMBL" id="OBU01432.1"/>
    </source>
</evidence>
<accession>A0A2P2SX49</accession>
<feature type="region of interest" description="Disordered" evidence="1">
    <location>
        <begin position="229"/>
        <end position="328"/>
    </location>
</feature>
<sequence length="1269" mass="137736">MGLISSLFGGKTAQDIPAQPKRKSAKPRTKSNKPNKLSKPRTNTSANNLLDVPGGGVSRKSSLASVNARGKRRSSSVPARSDVDLPFAEDAREDSGPGRGRQQERDKRASRLSSLFRSKSSTPASIVLQDRPDDKWILDDNGGVEALDNSDPLRRYSQLGLAGYAQDLPTDSQYSVTDSTPDLHRSPSYIRYQQARLSLVAETSSAAQINDSLRRQRLAETEAILTRNASVHSQNSNASNRYSMRSSTSPALSARLSSTEQVHIQPENYTSHSVRRRSHLTPGVATRMGETNSGSRSSRLQKQNPKAWRQSAAEPESSQTFTHRFERSKTLPSEEEIYSYYDEAKASESPVEDLEMLAPLQKPRFREDITSTQRMSTPTDLRHIGSFELGSLRIMNGVATPNAANTPKARRAPPIDSEVDNVSARTTAMSLASLARRHPSEQGKTHEVKQARQPEITVNPTDQLTVDPPSRSPSTATKQSAYSDVLEISRASSQYLESAPQIPGGASEFAEFYRLDIDFLPSLFSADLSMPSTPKLETSSKRNSEEDERFEDARSHLGVFEDAKSELSVHDRRSPISEAPRRQDDELYLPAVETMSPRRPAQTMDTSTHARLEPSAVPDSGYSSYTSLGSVQSSGSRSKLRDTSESPTELDNYQVARPSEFDVSSKPRVPKADYWRTQHAPSELARESRAEPIAPPPVRAAPSEPQRNQMPRPPIPMTTAHVDDSLASQAEAELTKSNNKSAPTSPKQRSPGKVLQKSSRARPNSLAVQGRANSEDTITPVKKRWHRHSTQPSSEAPITVRKIEEPEQIKVPPVPKRLSLTFRERASRFSSGLKHTTPVPDTVKPAKKEEEPKPAPPPSKEEVQRSIRRQSSPAMPGFRLVNAAAPSPPAPTPPTKSLRPLSSPPPKHTTKDSRSPPKDTPKAPRSPPKSTTKDPRADFERHIPNATTITSPLSNTPYDASSSAIAPPPAPATAGSATTTTRPRRDRTGRLIVADEDSASHSARARSQVRAAERAQEAERREVLVSRVAQSISEGSDGRAQPAVVVVVPNNSSFANQLAGAGHRTPTASGASTPRAGNGNLTPVPALASGSLNVPETRQSPLMKGKREKIGPPPSLMNNQHRKHGILGFWSGSSSSKDGQSLDALPPKRPMPMGPVGSSGEIPAIVSAKSAGFTTPRGRTLPSMAPQWRGPSPAELAEMALQARKEGRLSVEGGRRSMSAGGVYDKGKGVAGNGGGERERPGSAMSESEPKGKGRRRGWSFRSRKEGEV</sequence>
<dbReference type="OrthoDB" id="3438302at2759"/>
<feature type="compositionally biased region" description="Basic and acidic residues" evidence="1">
    <location>
        <begin position="659"/>
        <end position="676"/>
    </location>
</feature>
<feature type="compositionally biased region" description="Low complexity" evidence="1">
    <location>
        <begin position="1000"/>
        <end position="1010"/>
    </location>
</feature>
<feature type="compositionally biased region" description="Low complexity" evidence="1">
    <location>
        <begin position="1126"/>
        <end position="1141"/>
    </location>
</feature>
<feature type="compositionally biased region" description="Polar residues" evidence="1">
    <location>
        <begin position="472"/>
        <end position="482"/>
    </location>
</feature>
<feature type="compositionally biased region" description="Basic and acidic residues" evidence="1">
    <location>
        <begin position="909"/>
        <end position="922"/>
    </location>
</feature>
<feature type="compositionally biased region" description="Basic and acidic residues" evidence="1">
    <location>
        <begin position="844"/>
        <end position="865"/>
    </location>
</feature>
<keyword evidence="3" id="KW-1185">Reference proteome</keyword>
<evidence type="ECO:0000313" key="3">
    <source>
        <dbReference type="Proteomes" id="UP000091956"/>
    </source>
</evidence>
<feature type="compositionally biased region" description="Polar residues" evidence="1">
    <location>
        <begin position="229"/>
        <end position="272"/>
    </location>
</feature>
<reference evidence="2 3" key="1">
    <citation type="submission" date="2016-03" db="EMBL/GenBank/DDBJ databases">
        <title>Comparative genomics of Pseudogymnoascus destructans, the fungus causing white-nose syndrome of bats.</title>
        <authorList>
            <person name="Palmer J.M."/>
            <person name="Drees K.P."/>
            <person name="Foster J.T."/>
            <person name="Lindner D.L."/>
        </authorList>
    </citation>
    <scope>NUCLEOTIDE SEQUENCE [LARGE SCALE GENOMIC DNA]</scope>
    <source>
        <strain evidence="2 3">UAMH 10579</strain>
    </source>
</reference>
<feature type="region of interest" description="Disordered" evidence="1">
    <location>
        <begin position="1206"/>
        <end position="1269"/>
    </location>
</feature>
<feature type="compositionally biased region" description="Basic and acidic residues" evidence="1">
    <location>
        <begin position="551"/>
        <end position="585"/>
    </location>
</feature>
<feature type="compositionally biased region" description="Basic and acidic residues" evidence="1">
    <location>
        <begin position="931"/>
        <end position="943"/>
    </location>
</feature>
<protein>
    <submittedName>
        <fullName evidence="2">Uncharacterized protein</fullName>
    </submittedName>
</protein>
<gene>
    <name evidence="2" type="ORF">VE01_00423</name>
</gene>
<feature type="compositionally biased region" description="Polar residues" evidence="1">
    <location>
        <begin position="289"/>
        <end position="304"/>
    </location>
</feature>
<feature type="compositionally biased region" description="Basic and acidic residues" evidence="1">
    <location>
        <begin position="1206"/>
        <end position="1215"/>
    </location>
</feature>
<feature type="compositionally biased region" description="Polar residues" evidence="1">
    <location>
        <begin position="945"/>
        <end position="959"/>
    </location>
</feature>
<reference evidence="3" key="2">
    <citation type="journal article" date="2018" name="Nat. Commun.">
        <title>Extreme sensitivity to ultraviolet light in the fungal pathogen causing white-nose syndrome of bats.</title>
        <authorList>
            <person name="Palmer J.M."/>
            <person name="Drees K.P."/>
            <person name="Foster J.T."/>
            <person name="Lindner D.L."/>
        </authorList>
    </citation>
    <scope>NUCLEOTIDE SEQUENCE [LARGE SCALE GENOMIC DNA]</scope>
    <source>
        <strain evidence="3">UAMH 10579</strain>
    </source>
</reference>
<organism evidence="2 3">
    <name type="scientific">Pseudogymnoascus verrucosus</name>
    <dbReference type="NCBI Taxonomy" id="342668"/>
    <lineage>
        <taxon>Eukaryota</taxon>
        <taxon>Fungi</taxon>
        <taxon>Dikarya</taxon>
        <taxon>Ascomycota</taxon>
        <taxon>Pezizomycotina</taxon>
        <taxon>Leotiomycetes</taxon>
        <taxon>Thelebolales</taxon>
        <taxon>Thelebolaceae</taxon>
        <taxon>Pseudogymnoascus</taxon>
    </lineage>
</organism>
<feature type="region of interest" description="Disordered" evidence="1">
    <location>
        <begin position="528"/>
        <end position="1022"/>
    </location>
</feature>
<dbReference type="STRING" id="342668.A0A2P2SX49"/>
<proteinExistence type="predicted"/>
<feature type="region of interest" description="Disordered" evidence="1">
    <location>
        <begin position="1056"/>
        <end position="1161"/>
    </location>
</feature>
<dbReference type="AlphaFoldDB" id="A0A2P2SX49"/>
<feature type="region of interest" description="Disordered" evidence="1">
    <location>
        <begin position="1172"/>
        <end position="1191"/>
    </location>
</feature>
<dbReference type="Proteomes" id="UP000091956">
    <property type="component" value="Unassembled WGS sequence"/>
</dbReference>
<feature type="region of interest" description="Disordered" evidence="1">
    <location>
        <begin position="1"/>
        <end position="127"/>
    </location>
</feature>
<feature type="compositionally biased region" description="Basic and acidic residues" evidence="1">
    <location>
        <begin position="89"/>
        <end position="109"/>
    </location>
</feature>
<feature type="compositionally biased region" description="Basic and acidic residues" evidence="1">
    <location>
        <begin position="1011"/>
        <end position="1022"/>
    </location>
</feature>
<name>A0A2P2SX49_9PEZI</name>
<feature type="compositionally biased region" description="Low complexity" evidence="1">
    <location>
        <begin position="111"/>
        <end position="121"/>
    </location>
</feature>
<dbReference type="GeneID" id="28833809"/>
<dbReference type="EMBL" id="KV460206">
    <property type="protein sequence ID" value="OBU01432.1"/>
    <property type="molecule type" value="Genomic_DNA"/>
</dbReference>
<feature type="region of interest" description="Disordered" evidence="1">
    <location>
        <begin position="435"/>
        <end position="482"/>
    </location>
</feature>
<feature type="compositionally biased region" description="Polar residues" evidence="1">
    <location>
        <begin position="735"/>
        <end position="748"/>
    </location>
</feature>
<feature type="compositionally biased region" description="Low complexity" evidence="1">
    <location>
        <begin position="972"/>
        <end position="981"/>
    </location>
</feature>
<feature type="compositionally biased region" description="Low complexity" evidence="1">
    <location>
        <begin position="623"/>
        <end position="637"/>
    </location>
</feature>
<feature type="compositionally biased region" description="Basic residues" evidence="1">
    <location>
        <begin position="20"/>
        <end position="39"/>
    </location>
</feature>
<dbReference type="RefSeq" id="XP_018135164.1">
    <property type="nucleotide sequence ID" value="XM_018269954.2"/>
</dbReference>
<feature type="compositionally biased region" description="Polar residues" evidence="1">
    <location>
        <begin position="1090"/>
        <end position="1100"/>
    </location>
</feature>